<feature type="compositionally biased region" description="Basic and acidic residues" evidence="5">
    <location>
        <begin position="33"/>
        <end position="46"/>
    </location>
</feature>
<dbReference type="eggNOG" id="KOG0653">
    <property type="taxonomic scope" value="Eukaryota"/>
</dbReference>
<accession>K0R8I6</accession>
<evidence type="ECO:0000256" key="4">
    <source>
        <dbReference type="RuleBase" id="RU000383"/>
    </source>
</evidence>
<feature type="domain" description="Cyclin C-terminal" evidence="7">
    <location>
        <begin position="526"/>
        <end position="669"/>
    </location>
</feature>
<evidence type="ECO:0000256" key="3">
    <source>
        <dbReference type="ARBA" id="ARBA00023306"/>
    </source>
</evidence>
<dbReference type="PROSITE" id="PS00292">
    <property type="entry name" value="CYCLINS"/>
    <property type="match status" value="1"/>
</dbReference>
<feature type="region of interest" description="Disordered" evidence="5">
    <location>
        <begin position="671"/>
        <end position="695"/>
    </location>
</feature>
<dbReference type="InterPro" id="IPR039361">
    <property type="entry name" value="Cyclin"/>
</dbReference>
<name>K0R8I6_THAOC</name>
<feature type="domain" description="Cyclin-like" evidence="6">
    <location>
        <begin position="432"/>
        <end position="517"/>
    </location>
</feature>
<comment type="caution">
    <text evidence="8">The sequence shown here is derived from an EMBL/GenBank/DDBJ whole genome shotgun (WGS) entry which is preliminary data.</text>
</comment>
<dbReference type="PANTHER" id="PTHR10177">
    <property type="entry name" value="CYCLINS"/>
    <property type="match status" value="1"/>
</dbReference>
<sequence length="695" mass="77524">MTNESQLWKLPPLGNVVAMVTAPAVAEADALPPDEHRCVGDRKEMSAEENPQKTGSQDEPVQEKKLCYDLEQAARGAPDSASTQSSHPPLSLEATARNDDGDVNASGESCKQDNLHKPSGTTQASSKLYYDLQPEAVATSSSVGEEELDALNLEPPSPCDTISSSASTVVFPEFAENNENDCQNGKGAGTKKRKHAEPKADHPKKKYKPNSPLGDVETATALEDATTISPANTIDSVPSSDSSAKSARPEKGQRYELGTKVAKMFRDDSRAREKKRQLGNLVYCEGDGEGVMVKKDFLDKVPKLGKVIEYDSRCETYKIRYECNLEECEHEEDLAKLVIPDMPCTSDKPITPSKEEKIPLELQGMKKYERDPRGKKPVNIDRDVFDDPNWHADYCEEMYTSHRIREASLAARPRYIKSQPDLNEKMRAILVDWLIEVHLKFKLVPEALHLTVNLVDRYLDIDEVVPRSKLQLVGMAAIFIASKFEDNWPPELRDLVYICDRAYSKDEILDMETKILARLDYRVRAPTPHTFLSRYLKAAHCDERMICLANLVVDAALLSYDLLHYTPSQIAASAVLIARKTLARDKVVWSPTLIKYTVRSFDANEMRDRQLSKPTVDPLPSHQHYIEADVEPVAKAILLAKSRVPTSLTGLDHKYSREEYCRVSDEELGADLFSGRNAGPDKEAPGADAPETRGP</sequence>
<evidence type="ECO:0000259" key="6">
    <source>
        <dbReference type="SMART" id="SM00385"/>
    </source>
</evidence>
<feature type="compositionally biased region" description="Low complexity" evidence="5">
    <location>
        <begin position="235"/>
        <end position="246"/>
    </location>
</feature>
<keyword evidence="2 4" id="KW-0195">Cyclin</keyword>
<dbReference type="InterPro" id="IPR004367">
    <property type="entry name" value="Cyclin_C-dom"/>
</dbReference>
<reference evidence="8 9" key="1">
    <citation type="journal article" date="2012" name="Genome Biol.">
        <title>Genome and low-iron response of an oceanic diatom adapted to chronic iron limitation.</title>
        <authorList>
            <person name="Lommer M."/>
            <person name="Specht M."/>
            <person name="Roy A.S."/>
            <person name="Kraemer L."/>
            <person name="Andreson R."/>
            <person name="Gutowska M.A."/>
            <person name="Wolf J."/>
            <person name="Bergner S.V."/>
            <person name="Schilhabel M.B."/>
            <person name="Klostermeier U.C."/>
            <person name="Beiko R.G."/>
            <person name="Rosenstiel P."/>
            <person name="Hippler M."/>
            <person name="Laroche J."/>
        </authorList>
    </citation>
    <scope>NUCLEOTIDE SEQUENCE [LARGE SCALE GENOMIC DNA]</scope>
    <source>
        <strain evidence="8 9">CCMP1005</strain>
    </source>
</reference>
<feature type="compositionally biased region" description="Basic residues" evidence="5">
    <location>
        <begin position="189"/>
        <end position="208"/>
    </location>
</feature>
<dbReference type="InterPro" id="IPR036915">
    <property type="entry name" value="Cyclin-like_sf"/>
</dbReference>
<keyword evidence="1" id="KW-0132">Cell division</keyword>
<dbReference type="Gene3D" id="1.10.472.10">
    <property type="entry name" value="Cyclin-like"/>
    <property type="match status" value="2"/>
</dbReference>
<feature type="compositionally biased region" description="Basic and acidic residues" evidence="5">
    <location>
        <begin position="679"/>
        <end position="695"/>
    </location>
</feature>
<dbReference type="SMART" id="SM01332">
    <property type="entry name" value="Cyclin_C"/>
    <property type="match status" value="1"/>
</dbReference>
<evidence type="ECO:0000313" key="9">
    <source>
        <dbReference type="Proteomes" id="UP000266841"/>
    </source>
</evidence>
<gene>
    <name evidence="8" type="ORF">THAOC_31264</name>
</gene>
<evidence type="ECO:0000259" key="7">
    <source>
        <dbReference type="SMART" id="SM01332"/>
    </source>
</evidence>
<evidence type="ECO:0000256" key="2">
    <source>
        <dbReference type="ARBA" id="ARBA00023127"/>
    </source>
</evidence>
<dbReference type="InterPro" id="IPR048258">
    <property type="entry name" value="Cyclins_cyclin-box"/>
</dbReference>
<proteinExistence type="inferred from homology"/>
<feature type="region of interest" description="Disordered" evidence="5">
    <location>
        <begin position="26"/>
        <end position="256"/>
    </location>
</feature>
<dbReference type="SMART" id="SM00385">
    <property type="entry name" value="CYCLIN"/>
    <property type="match status" value="2"/>
</dbReference>
<dbReference type="GO" id="GO:0051301">
    <property type="term" value="P:cell division"/>
    <property type="evidence" value="ECO:0007669"/>
    <property type="project" value="UniProtKB-KW"/>
</dbReference>
<evidence type="ECO:0000256" key="5">
    <source>
        <dbReference type="SAM" id="MobiDB-lite"/>
    </source>
</evidence>
<dbReference type="AlphaFoldDB" id="K0R8I6"/>
<keyword evidence="3" id="KW-0131">Cell cycle</keyword>
<dbReference type="InterPro" id="IPR013763">
    <property type="entry name" value="Cyclin-like_dom"/>
</dbReference>
<dbReference type="OrthoDB" id="5590282at2759"/>
<evidence type="ECO:0000256" key="1">
    <source>
        <dbReference type="ARBA" id="ARBA00022618"/>
    </source>
</evidence>
<feature type="non-terminal residue" evidence="8">
    <location>
        <position position="695"/>
    </location>
</feature>
<feature type="domain" description="Cyclin-like" evidence="6">
    <location>
        <begin position="530"/>
        <end position="639"/>
    </location>
</feature>
<keyword evidence="9" id="KW-1185">Reference proteome</keyword>
<evidence type="ECO:0000313" key="8">
    <source>
        <dbReference type="EMBL" id="EJK49818.1"/>
    </source>
</evidence>
<dbReference type="Proteomes" id="UP000266841">
    <property type="component" value="Unassembled WGS sequence"/>
</dbReference>
<comment type="similarity">
    <text evidence="4">Belongs to the cyclin family.</text>
</comment>
<dbReference type="EMBL" id="AGNL01044413">
    <property type="protein sequence ID" value="EJK49818.1"/>
    <property type="molecule type" value="Genomic_DNA"/>
</dbReference>
<dbReference type="InterPro" id="IPR006671">
    <property type="entry name" value="Cyclin_N"/>
</dbReference>
<dbReference type="FunFam" id="1.10.472.10:FF:000001">
    <property type="entry name" value="G2/mitotic-specific cyclin"/>
    <property type="match status" value="1"/>
</dbReference>
<dbReference type="SUPFAM" id="SSF47954">
    <property type="entry name" value="Cyclin-like"/>
    <property type="match status" value="2"/>
</dbReference>
<organism evidence="8 9">
    <name type="scientific">Thalassiosira oceanica</name>
    <name type="common">Marine diatom</name>
    <dbReference type="NCBI Taxonomy" id="159749"/>
    <lineage>
        <taxon>Eukaryota</taxon>
        <taxon>Sar</taxon>
        <taxon>Stramenopiles</taxon>
        <taxon>Ochrophyta</taxon>
        <taxon>Bacillariophyta</taxon>
        <taxon>Coscinodiscophyceae</taxon>
        <taxon>Thalassiosirophycidae</taxon>
        <taxon>Thalassiosirales</taxon>
        <taxon>Thalassiosiraceae</taxon>
        <taxon>Thalassiosira</taxon>
    </lineage>
</organism>
<dbReference type="Pfam" id="PF00134">
    <property type="entry name" value="Cyclin_N"/>
    <property type="match status" value="1"/>
</dbReference>
<dbReference type="CDD" id="cd20507">
    <property type="entry name" value="CYCLIN_CCNB1-like_rpt1"/>
    <property type="match status" value="1"/>
</dbReference>
<protein>
    <submittedName>
        <fullName evidence="8">Uncharacterized protein</fullName>
    </submittedName>
</protein>
<dbReference type="Pfam" id="PF02984">
    <property type="entry name" value="Cyclin_C"/>
    <property type="match status" value="1"/>
</dbReference>